<keyword evidence="4" id="KW-1185">Reference proteome</keyword>
<dbReference type="Proteomes" id="UP001396334">
    <property type="component" value="Unassembled WGS sequence"/>
</dbReference>
<feature type="region of interest" description="Disordered" evidence="2">
    <location>
        <begin position="1"/>
        <end position="26"/>
    </location>
</feature>
<organism evidence="3 4">
    <name type="scientific">Hibiscus sabdariffa</name>
    <name type="common">roselle</name>
    <dbReference type="NCBI Taxonomy" id="183260"/>
    <lineage>
        <taxon>Eukaryota</taxon>
        <taxon>Viridiplantae</taxon>
        <taxon>Streptophyta</taxon>
        <taxon>Embryophyta</taxon>
        <taxon>Tracheophyta</taxon>
        <taxon>Spermatophyta</taxon>
        <taxon>Magnoliopsida</taxon>
        <taxon>eudicotyledons</taxon>
        <taxon>Gunneridae</taxon>
        <taxon>Pentapetalae</taxon>
        <taxon>rosids</taxon>
        <taxon>malvids</taxon>
        <taxon>Malvales</taxon>
        <taxon>Malvaceae</taxon>
        <taxon>Malvoideae</taxon>
        <taxon>Hibiscus</taxon>
    </lineage>
</organism>
<comment type="caution">
    <text evidence="3">The sequence shown here is derived from an EMBL/GenBank/DDBJ whole genome shotgun (WGS) entry which is preliminary data.</text>
</comment>
<evidence type="ECO:0000256" key="1">
    <source>
        <dbReference type="SAM" id="Coils"/>
    </source>
</evidence>
<proteinExistence type="predicted"/>
<name>A0ABR2SGP3_9ROSI</name>
<protein>
    <submittedName>
        <fullName evidence="3">Uncharacterized protein</fullName>
    </submittedName>
</protein>
<dbReference type="EMBL" id="JBBPBN010000015">
    <property type="protein sequence ID" value="KAK9024420.1"/>
    <property type="molecule type" value="Genomic_DNA"/>
</dbReference>
<evidence type="ECO:0000313" key="3">
    <source>
        <dbReference type="EMBL" id="KAK9024420.1"/>
    </source>
</evidence>
<accession>A0ABR2SGP3</accession>
<sequence length="87" mass="10477">MRKRFKKLRVDMKEMSKEQHSGKQMQRQVEARLRTVQEECDRLRDETDQIIRQSADTQARLALMFDILKARERGDFNKAAQLTRLLR</sequence>
<evidence type="ECO:0000313" key="4">
    <source>
        <dbReference type="Proteomes" id="UP001396334"/>
    </source>
</evidence>
<gene>
    <name evidence="3" type="ORF">V6N11_004582</name>
</gene>
<keyword evidence="1" id="KW-0175">Coiled coil</keyword>
<evidence type="ECO:0000256" key="2">
    <source>
        <dbReference type="SAM" id="MobiDB-lite"/>
    </source>
</evidence>
<reference evidence="3 4" key="1">
    <citation type="journal article" date="2024" name="G3 (Bethesda)">
        <title>Genome assembly of Hibiscus sabdariffa L. provides insights into metabolisms of medicinal natural products.</title>
        <authorList>
            <person name="Kim T."/>
        </authorList>
    </citation>
    <scope>NUCLEOTIDE SEQUENCE [LARGE SCALE GENOMIC DNA]</scope>
    <source>
        <strain evidence="3">TK-2024</strain>
        <tissue evidence="3">Old leaves</tissue>
    </source>
</reference>
<feature type="compositionally biased region" description="Basic and acidic residues" evidence="2">
    <location>
        <begin position="8"/>
        <end position="21"/>
    </location>
</feature>
<dbReference type="PANTHER" id="PTHR48248:SF2">
    <property type="match status" value="1"/>
</dbReference>
<feature type="coiled-coil region" evidence="1">
    <location>
        <begin position="26"/>
        <end position="53"/>
    </location>
</feature>
<dbReference type="PANTHER" id="PTHR48248">
    <property type="entry name" value="UVR DOMAIN-CONTAINING PROTEIN"/>
    <property type="match status" value="1"/>
</dbReference>